<dbReference type="SUPFAM" id="SSF55486">
    <property type="entry name" value="Metalloproteases ('zincins'), catalytic domain"/>
    <property type="match status" value="1"/>
</dbReference>
<dbReference type="PANTHER" id="PTHR10514">
    <property type="entry name" value="ANGIOTENSIN-CONVERTING ENZYME"/>
    <property type="match status" value="1"/>
</dbReference>
<dbReference type="Pfam" id="PF07546">
    <property type="entry name" value="EMI"/>
    <property type="match status" value="1"/>
</dbReference>
<keyword evidence="3 5" id="KW-1015">Disulfide bond</keyword>
<evidence type="ECO:0000256" key="3">
    <source>
        <dbReference type="ARBA" id="ARBA00023157"/>
    </source>
</evidence>
<comment type="similarity">
    <text evidence="1 5">Belongs to the peptidase M2 family.</text>
</comment>
<evidence type="ECO:0000256" key="4">
    <source>
        <dbReference type="ARBA" id="ARBA00023180"/>
    </source>
</evidence>
<organism evidence="7 8">
    <name type="scientific">Cryptolaemus montrouzieri</name>
    <dbReference type="NCBI Taxonomy" id="559131"/>
    <lineage>
        <taxon>Eukaryota</taxon>
        <taxon>Metazoa</taxon>
        <taxon>Ecdysozoa</taxon>
        <taxon>Arthropoda</taxon>
        <taxon>Hexapoda</taxon>
        <taxon>Insecta</taxon>
        <taxon>Pterygota</taxon>
        <taxon>Neoptera</taxon>
        <taxon>Endopterygota</taxon>
        <taxon>Coleoptera</taxon>
        <taxon>Polyphaga</taxon>
        <taxon>Cucujiformia</taxon>
        <taxon>Coccinelloidea</taxon>
        <taxon>Coccinellidae</taxon>
        <taxon>Scymninae</taxon>
        <taxon>Scymnini</taxon>
        <taxon>Cryptolaemus</taxon>
    </lineage>
</organism>
<keyword evidence="4" id="KW-0325">Glycoprotein</keyword>
<name>A0ABD2NDK1_9CUCU</name>
<evidence type="ECO:0000256" key="2">
    <source>
        <dbReference type="ARBA" id="ARBA00022729"/>
    </source>
</evidence>
<evidence type="ECO:0000313" key="8">
    <source>
        <dbReference type="Proteomes" id="UP001516400"/>
    </source>
</evidence>
<dbReference type="EMBL" id="JABFTP020000103">
    <property type="protein sequence ID" value="KAL3276698.1"/>
    <property type="molecule type" value="Genomic_DNA"/>
</dbReference>
<dbReference type="AlphaFoldDB" id="A0ABD2NDK1"/>
<dbReference type="Proteomes" id="UP001516400">
    <property type="component" value="Unassembled WGS sequence"/>
</dbReference>
<dbReference type="PANTHER" id="PTHR10514:SF40">
    <property type="entry name" value="ANGIOTENSIN-CONVERTING ENZYME"/>
    <property type="match status" value="1"/>
</dbReference>
<gene>
    <name evidence="7" type="ORF">HHI36_012068</name>
</gene>
<comment type="caution">
    <text evidence="5">Lacks conserved residue(s) required for the propagation of feature annotation.</text>
</comment>
<evidence type="ECO:0000256" key="5">
    <source>
        <dbReference type="PROSITE-ProRule" id="PRU01355"/>
    </source>
</evidence>
<sequence length="234" mass="26978">MCRAAGQYDANNPAYPLHKCDIYRSKDAGRILEQLMEKGSSLPWRETLFQATGESKLDGSAMRDYFRPLEEWLRNENLRTQEYVGWEIGNLCFIVGLGNIGMLIRLWILGITASVVLCELTGDHICEVEERYPVNVTEYSWRNATLRGYKWCMVFPPRCSFYTVKAVQVPEIVEKYETRVVKKCCPGFSENMKHDACVPCMKCFEEPAETKADAYAIQVFVEMIALMVRSINYF</sequence>
<evidence type="ECO:0000259" key="6">
    <source>
        <dbReference type="PROSITE" id="PS51041"/>
    </source>
</evidence>
<dbReference type="InterPro" id="IPR011489">
    <property type="entry name" value="EMI_domain"/>
</dbReference>
<keyword evidence="2" id="KW-0732">Signal</keyword>
<protein>
    <recommendedName>
        <fullName evidence="6">EMI domain-containing protein</fullName>
    </recommendedName>
</protein>
<dbReference type="PROSITE" id="PS52011">
    <property type="entry name" value="PEPTIDASE_M2"/>
    <property type="match status" value="1"/>
</dbReference>
<evidence type="ECO:0000313" key="7">
    <source>
        <dbReference type="EMBL" id="KAL3276698.1"/>
    </source>
</evidence>
<dbReference type="PROSITE" id="PS51041">
    <property type="entry name" value="EMI"/>
    <property type="match status" value="1"/>
</dbReference>
<feature type="domain" description="EMI" evidence="6">
    <location>
        <begin position="122"/>
        <end position="199"/>
    </location>
</feature>
<comment type="caution">
    <text evidence="7">The sequence shown here is derived from an EMBL/GenBank/DDBJ whole genome shotgun (WGS) entry which is preliminary data.</text>
</comment>
<keyword evidence="8" id="KW-1185">Reference proteome</keyword>
<feature type="disulfide bond" evidence="5">
    <location>
        <begin position="2"/>
        <end position="20"/>
    </location>
</feature>
<accession>A0ABD2NDK1</accession>
<reference evidence="7 8" key="1">
    <citation type="journal article" date="2021" name="BMC Biol.">
        <title>Horizontally acquired antibacterial genes associated with adaptive radiation of ladybird beetles.</title>
        <authorList>
            <person name="Li H.S."/>
            <person name="Tang X.F."/>
            <person name="Huang Y.H."/>
            <person name="Xu Z.Y."/>
            <person name="Chen M.L."/>
            <person name="Du X.Y."/>
            <person name="Qiu B.Y."/>
            <person name="Chen P.T."/>
            <person name="Zhang W."/>
            <person name="Slipinski A."/>
            <person name="Escalona H.E."/>
            <person name="Waterhouse R.M."/>
            <person name="Zwick A."/>
            <person name="Pang H."/>
        </authorList>
    </citation>
    <scope>NUCLEOTIDE SEQUENCE [LARGE SCALE GENOMIC DNA]</scope>
    <source>
        <strain evidence="7">SYSU2018</strain>
    </source>
</reference>
<dbReference type="InterPro" id="IPR001548">
    <property type="entry name" value="Peptidase_M2"/>
</dbReference>
<evidence type="ECO:0000256" key="1">
    <source>
        <dbReference type="ARBA" id="ARBA00008139"/>
    </source>
</evidence>
<dbReference type="Pfam" id="PF01401">
    <property type="entry name" value="Peptidase_M2"/>
    <property type="match status" value="1"/>
</dbReference>
<proteinExistence type="inferred from homology"/>